<organism evidence="2 3">
    <name type="scientific">Striga asiatica</name>
    <name type="common">Asiatic witchweed</name>
    <name type="synonym">Buchnera asiatica</name>
    <dbReference type="NCBI Taxonomy" id="4170"/>
    <lineage>
        <taxon>Eukaryota</taxon>
        <taxon>Viridiplantae</taxon>
        <taxon>Streptophyta</taxon>
        <taxon>Embryophyta</taxon>
        <taxon>Tracheophyta</taxon>
        <taxon>Spermatophyta</taxon>
        <taxon>Magnoliopsida</taxon>
        <taxon>eudicotyledons</taxon>
        <taxon>Gunneridae</taxon>
        <taxon>Pentapetalae</taxon>
        <taxon>asterids</taxon>
        <taxon>lamiids</taxon>
        <taxon>Lamiales</taxon>
        <taxon>Orobanchaceae</taxon>
        <taxon>Buchnereae</taxon>
        <taxon>Striga</taxon>
    </lineage>
</organism>
<reference evidence="3" key="1">
    <citation type="journal article" date="2019" name="Curr. Biol.">
        <title>Genome Sequence of Striga asiatica Provides Insight into the Evolution of Plant Parasitism.</title>
        <authorList>
            <person name="Yoshida S."/>
            <person name="Kim S."/>
            <person name="Wafula E.K."/>
            <person name="Tanskanen J."/>
            <person name="Kim Y.M."/>
            <person name="Honaas L."/>
            <person name="Yang Z."/>
            <person name="Spallek T."/>
            <person name="Conn C.E."/>
            <person name="Ichihashi Y."/>
            <person name="Cheong K."/>
            <person name="Cui S."/>
            <person name="Der J.P."/>
            <person name="Gundlach H."/>
            <person name="Jiao Y."/>
            <person name="Hori C."/>
            <person name="Ishida J.K."/>
            <person name="Kasahara H."/>
            <person name="Kiba T."/>
            <person name="Kim M.S."/>
            <person name="Koo N."/>
            <person name="Laohavisit A."/>
            <person name="Lee Y.H."/>
            <person name="Lumba S."/>
            <person name="McCourt P."/>
            <person name="Mortimer J.C."/>
            <person name="Mutuku J.M."/>
            <person name="Nomura T."/>
            <person name="Sasaki-Sekimoto Y."/>
            <person name="Seto Y."/>
            <person name="Wang Y."/>
            <person name="Wakatake T."/>
            <person name="Sakakibara H."/>
            <person name="Demura T."/>
            <person name="Yamaguchi S."/>
            <person name="Yoneyama K."/>
            <person name="Manabe R.I."/>
            <person name="Nelson D.C."/>
            <person name="Schulman A.H."/>
            <person name="Timko M.P."/>
            <person name="dePamphilis C.W."/>
            <person name="Choi D."/>
            <person name="Shirasu K."/>
        </authorList>
    </citation>
    <scope>NUCLEOTIDE SEQUENCE [LARGE SCALE GENOMIC DNA]</scope>
    <source>
        <strain evidence="3">cv. UVA1</strain>
    </source>
</reference>
<feature type="transmembrane region" description="Helical" evidence="1">
    <location>
        <begin position="36"/>
        <end position="60"/>
    </location>
</feature>
<dbReference type="Proteomes" id="UP000325081">
    <property type="component" value="Unassembled WGS sequence"/>
</dbReference>
<keyword evidence="1" id="KW-1133">Transmembrane helix</keyword>
<keyword evidence="1" id="KW-0812">Transmembrane</keyword>
<evidence type="ECO:0000256" key="1">
    <source>
        <dbReference type="SAM" id="Phobius"/>
    </source>
</evidence>
<comment type="caution">
    <text evidence="2">The sequence shown here is derived from an EMBL/GenBank/DDBJ whole genome shotgun (WGS) entry which is preliminary data.</text>
</comment>
<accession>A0A5A7PJ80</accession>
<sequence length="177" mass="19840">MTATREAAASARKGVVDKAVEEGTWRRRWCLLQDKVWLVLSLIVVCLVFFNFGPAIHILLCLKKVFRDDFTVRVFEASANTLRGEFMHEGGVLDCCFHNDSSRFSASVDHTDILGRHVALVRCIDALSTHTQTLGCKQSGTFICWNILHVYSMSLVGNRLVIAIAGMLECWKTCECV</sequence>
<dbReference type="OrthoDB" id="10262475at2759"/>
<evidence type="ECO:0000313" key="3">
    <source>
        <dbReference type="Proteomes" id="UP000325081"/>
    </source>
</evidence>
<protein>
    <submittedName>
        <fullName evidence="2">Mitotic checkpoint protein BUB3</fullName>
    </submittedName>
</protein>
<dbReference type="EMBL" id="BKCP01004628">
    <property type="protein sequence ID" value="GER32784.1"/>
    <property type="molecule type" value="Genomic_DNA"/>
</dbReference>
<name>A0A5A7PJ80_STRAF</name>
<keyword evidence="3" id="KW-1185">Reference proteome</keyword>
<gene>
    <name evidence="2" type="ORF">STAS_08880</name>
</gene>
<keyword evidence="1" id="KW-0472">Membrane</keyword>
<dbReference type="AlphaFoldDB" id="A0A5A7PJ80"/>
<proteinExistence type="predicted"/>
<evidence type="ECO:0000313" key="2">
    <source>
        <dbReference type="EMBL" id="GER32784.1"/>
    </source>
</evidence>